<reference evidence="2 3" key="1">
    <citation type="journal article" date="2006" name="Proc. Natl. Acad. Sci. U.S.A.">
        <title>Comparative genomics of the lactic acid bacteria.</title>
        <authorList>
            <person name="Makarova K."/>
            <person name="Slesarev A."/>
            <person name="Wolf Y."/>
            <person name="Sorokin A."/>
            <person name="Mirkin B."/>
            <person name="Koonin E."/>
            <person name="Pavlov A."/>
            <person name="Pavlova N."/>
            <person name="Karamychev V."/>
            <person name="Polouchine N."/>
            <person name="Shakhova V."/>
            <person name="Grigoriev I."/>
            <person name="Lou Y."/>
            <person name="Rohksar D."/>
            <person name="Lucas S."/>
            <person name="Huang K."/>
            <person name="Goodstein D.M."/>
            <person name="Hawkins T."/>
            <person name="Plengvidhya V."/>
            <person name="Welker D."/>
            <person name="Hughes J."/>
            <person name="Goh Y."/>
            <person name="Benson A."/>
            <person name="Baldwin K."/>
            <person name="Lee J.H."/>
            <person name="Diaz-Muniz I."/>
            <person name="Dosti B."/>
            <person name="Smeianov V."/>
            <person name="Wechter W."/>
            <person name="Barabote R."/>
            <person name="Lorca G."/>
            <person name="Altermann E."/>
            <person name="Barrangou R."/>
            <person name="Ganesan B."/>
            <person name="Xie Y."/>
            <person name="Rawsthorne H."/>
            <person name="Tamir D."/>
            <person name="Parker C."/>
            <person name="Breidt F."/>
            <person name="Broadbent J."/>
            <person name="Hutkins R."/>
            <person name="O'Sullivan D."/>
            <person name="Steele J."/>
            <person name="Unlu G."/>
            <person name="Saier M."/>
            <person name="Klaenhammer T."/>
            <person name="Richardson P."/>
            <person name="Kozyavkin S."/>
            <person name="Weimer B."/>
            <person name="Mills D."/>
        </authorList>
    </citation>
    <scope>NUCLEOTIDE SEQUENCE [LARGE SCALE GENOMIC DNA]</scope>
    <source>
        <strain evidence="3">ATCC BAA-331 / PSU-1</strain>
    </source>
</reference>
<proteinExistence type="predicted"/>
<protein>
    <submittedName>
        <fullName evidence="2">Uncharacterized protein</fullName>
    </submittedName>
</protein>
<keyword evidence="3" id="KW-1185">Reference proteome</keyword>
<organism evidence="2 3">
    <name type="scientific">Oenococcus oeni (strain ATCC BAA-331 / PSU-1)</name>
    <dbReference type="NCBI Taxonomy" id="203123"/>
    <lineage>
        <taxon>Bacteria</taxon>
        <taxon>Bacillati</taxon>
        <taxon>Bacillota</taxon>
        <taxon>Bacilli</taxon>
        <taxon>Lactobacillales</taxon>
        <taxon>Lactobacillaceae</taxon>
        <taxon>Oenococcus</taxon>
    </lineage>
</organism>
<dbReference type="STRING" id="203123.OEOE_0953"/>
<sequence length="235" mass="27679">MENQMNLHIVGDNKIPILNNLINSKIDYLNSIKEAIDEHNYLLIYELLDSARYNEKIRQWPHADPNYFLSNMTETIQPELSEFLASKLLSFIRVHFPFLYFREIKTGVYEIIFGRWPSARTFGILDIIRIEFIFDEVAVNELKNYMDNPKSVEEQNAQLNELHRANQLYAAKKRSGSEADIERNNLAILKLEKDRAVLQLEREQIEKYSGSFQHFVDQAGNLYVDYLSEIQKENK</sequence>
<dbReference type="HOGENOM" id="CLU_082388_0_0_9"/>
<evidence type="ECO:0000313" key="3">
    <source>
        <dbReference type="Proteomes" id="UP000000774"/>
    </source>
</evidence>
<dbReference type="eggNOG" id="ENOG5031R7P">
    <property type="taxonomic scope" value="Bacteria"/>
</dbReference>
<feature type="coiled-coil region" evidence="1">
    <location>
        <begin position="152"/>
        <end position="208"/>
    </location>
</feature>
<dbReference type="AlphaFoldDB" id="Q04FA7"/>
<keyword evidence="1" id="KW-0175">Coiled coil</keyword>
<dbReference type="KEGG" id="ooe:OEOE_0953"/>
<dbReference type="Proteomes" id="UP000000774">
    <property type="component" value="Chromosome"/>
</dbReference>
<evidence type="ECO:0000256" key="1">
    <source>
        <dbReference type="SAM" id="Coils"/>
    </source>
</evidence>
<dbReference type="EMBL" id="CP000411">
    <property type="protein sequence ID" value="ABJ56865.1"/>
    <property type="molecule type" value="Genomic_DNA"/>
</dbReference>
<accession>Q04FA7</accession>
<evidence type="ECO:0000313" key="2">
    <source>
        <dbReference type="EMBL" id="ABJ56865.1"/>
    </source>
</evidence>
<gene>
    <name evidence="2" type="ordered locus">OEOE_0953</name>
</gene>
<name>Q04FA7_OENOB</name>